<dbReference type="Pfam" id="PF24883">
    <property type="entry name" value="NPHP3_N"/>
    <property type="match status" value="1"/>
</dbReference>
<name>A0A6B3NLJ9_9CYAN</name>
<dbReference type="EMBL" id="JAAHFQ010000711">
    <property type="protein sequence ID" value="NER31064.1"/>
    <property type="molecule type" value="Genomic_DNA"/>
</dbReference>
<dbReference type="Gene3D" id="3.40.50.300">
    <property type="entry name" value="P-loop containing nucleotide triphosphate hydrolases"/>
    <property type="match status" value="1"/>
</dbReference>
<accession>A0A6B3NLJ9</accession>
<evidence type="ECO:0000313" key="3">
    <source>
        <dbReference type="EMBL" id="NER31064.1"/>
    </source>
</evidence>
<sequence length="526" mass="60865">MANRNELLKRLKELSIAQFEQVLFYLKIDPSIIPSIFAEQSIRAIKVIQRLEQEKDGWKRLEKALADSSLEIIDKNYIGYEITAQVKQIISGYIQQPFEGREEEKRQLDEFVRKNSSGVLLVTAAAGFGKSALLSHWQQTQQEDFFIAYHCFSYRYQKTRSLFEAYRHLLKQLYLYYNISNGDFPNDENEMRDILVGMLSKPVSPAGKPLVIVLDGLDEAEKTFDPFFTELPDSVCVIASARAEENEEPKYLRNWTDNAQRLYLNRLPCEAISKLLGQISELAAYSEDDEFVKSLDQTTDGFPLYLRYLIDDLKQAATNYQDVQALVRNCPVGFKDYVKEQFQQLAKVEEIKQQQKVQQLFALLSVALGALSKDDIEDLTSLTVWDLADLPWQATRWFSIQNDIYSFAHPLLADEFQGVLGRQAKSAQNQLIDYCVRWQEHHSTYALRYYAEHLGRVKRWEELYSLLTEFEYLYTKISALGSQPLIEDYNLAFNLELAAFEEGLQHKADSLKLIQDVLRLVLNIVP</sequence>
<reference evidence="3" key="1">
    <citation type="submission" date="2019-11" db="EMBL/GenBank/DDBJ databases">
        <title>Genomic insights into an expanded diversity of filamentous marine cyanobacteria reveals the extraordinary biosynthetic potential of Moorea and Okeania.</title>
        <authorList>
            <person name="Ferreira Leao T."/>
            <person name="Wang M."/>
            <person name="Moss N."/>
            <person name="Da Silva R."/>
            <person name="Sanders J."/>
            <person name="Nurk S."/>
            <person name="Gurevich A."/>
            <person name="Humphrey G."/>
            <person name="Reher R."/>
            <person name="Zhu Q."/>
            <person name="Belda-Ferre P."/>
            <person name="Glukhov E."/>
            <person name="Rex R."/>
            <person name="Dorrestein P.C."/>
            <person name="Knight R."/>
            <person name="Pevzner P."/>
            <person name="Gerwick W.H."/>
            <person name="Gerwick L."/>
        </authorList>
    </citation>
    <scope>NUCLEOTIDE SEQUENCE</scope>
    <source>
        <strain evidence="3">SIO1C4</strain>
    </source>
</reference>
<proteinExistence type="predicted"/>
<dbReference type="InterPro" id="IPR052752">
    <property type="entry name" value="NACHT-WD_repeat"/>
</dbReference>
<dbReference type="InterPro" id="IPR056884">
    <property type="entry name" value="NPHP3-like_N"/>
</dbReference>
<evidence type="ECO:0000256" key="1">
    <source>
        <dbReference type="ARBA" id="ARBA00022737"/>
    </source>
</evidence>
<dbReference type="GO" id="GO:0005524">
    <property type="term" value="F:ATP binding"/>
    <property type="evidence" value="ECO:0007669"/>
    <property type="project" value="UniProtKB-KW"/>
</dbReference>
<dbReference type="PANTHER" id="PTHR19871">
    <property type="entry name" value="BETA TRANSDUCIN-RELATED PROTEIN"/>
    <property type="match status" value="1"/>
</dbReference>
<organism evidence="3">
    <name type="scientific">Symploca sp. SIO1C4</name>
    <dbReference type="NCBI Taxonomy" id="2607765"/>
    <lineage>
        <taxon>Bacteria</taxon>
        <taxon>Bacillati</taxon>
        <taxon>Cyanobacteriota</taxon>
        <taxon>Cyanophyceae</taxon>
        <taxon>Coleofasciculales</taxon>
        <taxon>Coleofasciculaceae</taxon>
        <taxon>Symploca</taxon>
    </lineage>
</organism>
<feature type="domain" description="Nephrocystin 3-like N-terminal" evidence="2">
    <location>
        <begin position="110"/>
        <end position="223"/>
    </location>
</feature>
<gene>
    <name evidence="3" type="ORF">F6J89_26450</name>
</gene>
<keyword evidence="3" id="KW-0067">ATP-binding</keyword>
<dbReference type="SUPFAM" id="SSF52540">
    <property type="entry name" value="P-loop containing nucleoside triphosphate hydrolases"/>
    <property type="match status" value="1"/>
</dbReference>
<dbReference type="Gene3D" id="1.25.40.370">
    <property type="match status" value="1"/>
</dbReference>
<dbReference type="PANTHER" id="PTHR19871:SF14">
    <property type="entry name" value="DUF4062 DOMAIN-CONTAINING PROTEIN"/>
    <property type="match status" value="1"/>
</dbReference>
<keyword evidence="1" id="KW-0677">Repeat</keyword>
<protein>
    <submittedName>
        <fullName evidence="3">ATP-binding protein</fullName>
    </submittedName>
</protein>
<keyword evidence="3" id="KW-0547">Nucleotide-binding</keyword>
<dbReference type="InterPro" id="IPR027417">
    <property type="entry name" value="P-loop_NTPase"/>
</dbReference>
<evidence type="ECO:0000259" key="2">
    <source>
        <dbReference type="Pfam" id="PF24883"/>
    </source>
</evidence>
<dbReference type="AlphaFoldDB" id="A0A6B3NLJ9"/>
<comment type="caution">
    <text evidence="3">The sequence shown here is derived from an EMBL/GenBank/DDBJ whole genome shotgun (WGS) entry which is preliminary data.</text>
</comment>